<evidence type="ECO:0000313" key="2">
    <source>
        <dbReference type="Proteomes" id="UP000321606"/>
    </source>
</evidence>
<proteinExistence type="predicted"/>
<dbReference type="RefSeq" id="WP_219337909.1">
    <property type="nucleotide sequence ID" value="NZ_AP019822.1"/>
</dbReference>
<accession>A0A510JDQ4</accession>
<dbReference type="STRING" id="714315.GCA_000516535_02160"/>
<dbReference type="KEGG" id="lgo:JCM16774_2165"/>
<reference evidence="1 2" key="1">
    <citation type="submission" date="2019-07" db="EMBL/GenBank/DDBJ databases">
        <title>Complete Genome Sequence of Leptotrichia goodfellowii Strain JCM 16774.</title>
        <authorList>
            <person name="Watanabe S."/>
            <person name="Cui L."/>
        </authorList>
    </citation>
    <scope>NUCLEOTIDE SEQUENCE [LARGE SCALE GENOMIC DNA]</scope>
    <source>
        <strain evidence="1 2">JCM16774</strain>
    </source>
</reference>
<organism evidence="1 2">
    <name type="scientific">Pseudoleptotrichia goodfellowii</name>
    <dbReference type="NCBI Taxonomy" id="157692"/>
    <lineage>
        <taxon>Bacteria</taxon>
        <taxon>Fusobacteriati</taxon>
        <taxon>Fusobacteriota</taxon>
        <taxon>Fusobacteriia</taxon>
        <taxon>Fusobacteriales</taxon>
        <taxon>Leptotrichiaceae</taxon>
        <taxon>Pseudoleptotrichia</taxon>
    </lineage>
</organism>
<name>A0A510JDQ4_9FUSO</name>
<protein>
    <submittedName>
        <fullName evidence="1">ABC-type cobalt transport system, permease component</fullName>
    </submittedName>
</protein>
<dbReference type="Proteomes" id="UP000321606">
    <property type="component" value="Chromosome"/>
</dbReference>
<dbReference type="AlphaFoldDB" id="A0A510JDQ4"/>
<evidence type="ECO:0000313" key="1">
    <source>
        <dbReference type="EMBL" id="BBM37206.1"/>
    </source>
</evidence>
<sequence>MKKRTSLFLVLTGMFVLFANGYSMHIMEGFLPKQWVVVWFIVCVPFWASNKDAAVKDAVCSSMVYRMCAVLGYRD</sequence>
<dbReference type="EMBL" id="AP019822">
    <property type="protein sequence ID" value="BBM37206.1"/>
    <property type="molecule type" value="Genomic_DNA"/>
</dbReference>
<gene>
    <name evidence="1" type="ORF">JCM16774_2165</name>
</gene>